<dbReference type="RefSeq" id="WP_279449018.1">
    <property type="nucleotide sequence ID" value="NZ_CP122379.1"/>
</dbReference>
<dbReference type="PANTHER" id="PTHR28208:SF3">
    <property type="entry name" value="PHOSPHATIDATE PHOSPHATASE APP1"/>
    <property type="match status" value="1"/>
</dbReference>
<evidence type="ECO:0000313" key="2">
    <source>
        <dbReference type="EMBL" id="WGF92944.1"/>
    </source>
</evidence>
<sequence>MFKKDPIQIITFRSYGTSNHLYVKGRAIEDENIDHSKTGVFNLLWNSWKRFETDKVTNTKLLLTLPDGRSIETTTDSQGYFLIDTTIKNLLPLIDKEGWLHYSISFVDKNLSRKIQRKNNFKGEVLIPSTEVKYGIISDIDDTIMHTGLTSRLKWQVVKNTIFKRAEKRIPLKGAAALYEKLHDGKSGNECNPVFYVSHGPWNLYSYLEIFLQKNNFIKGPILLRDFVNPFVKLFAPKATDGEKPQKQKEIINILKTYPQLPFILIGDSGEHDPDIYIEIAEDHPERILAIYLRNVKHKRKMLRVKGLFKTFETVPVLLVEDSEAAIAHAKENNFI</sequence>
<dbReference type="EMBL" id="CP122379">
    <property type="protein sequence ID" value="WGF92944.1"/>
    <property type="molecule type" value="Genomic_DNA"/>
</dbReference>
<reference evidence="2 3" key="1">
    <citation type="submission" date="2023-04" db="EMBL/GenBank/DDBJ databases">
        <title>Taxonomic identification of the Arctic strain Aequorivita sp. nov. and transcriptomic analysis in response to temperature stress.</title>
        <authorList>
            <person name="Liu W."/>
            <person name="Cong B."/>
            <person name="Lin J."/>
        </authorList>
    </citation>
    <scope>NUCLEOTIDE SEQUENCE [LARGE SCALE GENOMIC DNA]</scope>
    <source>
        <strain evidence="2 3">Ant34-E75</strain>
    </source>
</reference>
<name>A0ABY8KU25_9FLAO</name>
<dbReference type="Pfam" id="PF09949">
    <property type="entry name" value="APP1_cat"/>
    <property type="match status" value="1"/>
</dbReference>
<organism evidence="2 3">
    <name type="scientific">Aequorivita marisscotiae</name>
    <dbReference type="NCBI Taxonomy" id="3040348"/>
    <lineage>
        <taxon>Bacteria</taxon>
        <taxon>Pseudomonadati</taxon>
        <taxon>Bacteroidota</taxon>
        <taxon>Flavobacteriia</taxon>
        <taxon>Flavobacteriales</taxon>
        <taxon>Flavobacteriaceae</taxon>
        <taxon>Aequorivita</taxon>
    </lineage>
</organism>
<proteinExistence type="predicted"/>
<evidence type="ECO:0000313" key="3">
    <source>
        <dbReference type="Proteomes" id="UP001238523"/>
    </source>
</evidence>
<accession>A0ABY8KU25</accession>
<dbReference type="PANTHER" id="PTHR28208">
    <property type="entry name" value="PHOSPHATIDATE PHOSPHATASE APP1"/>
    <property type="match status" value="1"/>
</dbReference>
<dbReference type="Proteomes" id="UP001238523">
    <property type="component" value="Chromosome"/>
</dbReference>
<feature type="domain" description="Phosphatidate phosphatase APP1 catalytic" evidence="1">
    <location>
        <begin position="134"/>
        <end position="295"/>
    </location>
</feature>
<dbReference type="InterPro" id="IPR019236">
    <property type="entry name" value="APP1_cat"/>
</dbReference>
<dbReference type="InterPro" id="IPR052935">
    <property type="entry name" value="Mg2+_PAP"/>
</dbReference>
<protein>
    <submittedName>
        <fullName evidence="2">DUF2183 domain-containing protein</fullName>
    </submittedName>
</protein>
<gene>
    <name evidence="2" type="ORF">QCQ61_01825</name>
</gene>
<keyword evidence="3" id="KW-1185">Reference proteome</keyword>
<evidence type="ECO:0000259" key="1">
    <source>
        <dbReference type="Pfam" id="PF09949"/>
    </source>
</evidence>